<comment type="catalytic activity">
    <reaction evidence="1">
        <text>[protein]-peptidylproline (omega=180) = [protein]-peptidylproline (omega=0)</text>
        <dbReference type="Rhea" id="RHEA:16237"/>
        <dbReference type="Rhea" id="RHEA-COMP:10747"/>
        <dbReference type="Rhea" id="RHEA-COMP:10748"/>
        <dbReference type="ChEBI" id="CHEBI:83833"/>
        <dbReference type="ChEBI" id="CHEBI:83834"/>
        <dbReference type="EC" id="5.2.1.8"/>
    </reaction>
</comment>
<feature type="signal peptide" evidence="7">
    <location>
        <begin position="1"/>
        <end position="22"/>
    </location>
</feature>
<dbReference type="AlphaFoldDB" id="A0A8J8MGJ2"/>
<proteinExistence type="predicted"/>
<dbReference type="PANTHER" id="PTHR47245:SF1">
    <property type="entry name" value="FOLDASE PROTEIN PRSA"/>
    <property type="match status" value="1"/>
</dbReference>
<evidence type="ECO:0000313" key="10">
    <source>
        <dbReference type="Proteomes" id="UP000683246"/>
    </source>
</evidence>
<evidence type="ECO:0000256" key="5">
    <source>
        <dbReference type="ARBA" id="ARBA00023235"/>
    </source>
</evidence>
<evidence type="ECO:0000256" key="7">
    <source>
        <dbReference type="SAM" id="SignalP"/>
    </source>
</evidence>
<evidence type="ECO:0000256" key="3">
    <source>
        <dbReference type="ARBA" id="ARBA00022729"/>
    </source>
</evidence>
<dbReference type="KEGG" id="vpy:HZI73_00225"/>
<organism evidence="9 10">
    <name type="scientific">Vallitalea pronyensis</name>
    <dbReference type="NCBI Taxonomy" id="1348613"/>
    <lineage>
        <taxon>Bacteria</taxon>
        <taxon>Bacillati</taxon>
        <taxon>Bacillota</taxon>
        <taxon>Clostridia</taxon>
        <taxon>Lachnospirales</taxon>
        <taxon>Vallitaleaceae</taxon>
        <taxon>Vallitalea</taxon>
    </lineage>
</organism>
<dbReference type="Proteomes" id="UP000683246">
    <property type="component" value="Chromosome"/>
</dbReference>
<reference evidence="9" key="1">
    <citation type="submission" date="2020-07" db="EMBL/GenBank/DDBJ databases">
        <title>Vallitalea pronyensis genome.</title>
        <authorList>
            <person name="Postec A."/>
        </authorList>
    </citation>
    <scope>NUCLEOTIDE SEQUENCE</scope>
    <source>
        <strain evidence="9">FatNI3</strain>
    </source>
</reference>
<evidence type="ECO:0000313" key="9">
    <source>
        <dbReference type="EMBL" id="QUI20828.1"/>
    </source>
</evidence>
<feature type="coiled-coil region" evidence="6">
    <location>
        <begin position="114"/>
        <end position="141"/>
    </location>
</feature>
<protein>
    <recommendedName>
        <fullName evidence="2">peptidylprolyl isomerase</fullName>
        <ecNumber evidence="2">5.2.1.8</ecNumber>
    </recommendedName>
</protein>
<name>A0A8J8MGJ2_9FIRM</name>
<keyword evidence="10" id="KW-1185">Reference proteome</keyword>
<feature type="chain" id="PRO_5038766937" description="peptidylprolyl isomerase" evidence="7">
    <location>
        <begin position="23"/>
        <end position="376"/>
    </location>
</feature>
<sequence length="376" mass="43354">MKSAYKWISKAMLLFMCIFFLAGCRSPKVDNKDDAVTSDREVVMTIGDADVTVDEVMLYLLQVKKEFEKYGGEDVWDHDDFSGGKKAEEVAKLAVLDSIAKRKIYVSKSGEIGISLTEEELEEAKQQAINYYESLEADEIERYHLTKDNVIKSYKEFNFASKVENEMISEYEPHEEDINDILMANEAYAQLNAVDEKRFLRKIRVQQITLKTHEKDDDGKYQPLPKDRVADAKKKSERVYQEAQSGEDFVELVQQYSEGDKENNGETVLAISALPDAFKELGDLDIDAISPVLKDEKGYHVFKILDYIHPTDDEIKNYQEQFNQWVALLKEEAIKTLKQDVVNGIYEEWKSDTQIDLNENLWENIDVFGNINKNTN</sequence>
<accession>A0A8J8MGJ2</accession>
<dbReference type="PROSITE" id="PS51257">
    <property type="entry name" value="PROKAR_LIPOPROTEIN"/>
    <property type="match status" value="1"/>
</dbReference>
<dbReference type="PANTHER" id="PTHR47245">
    <property type="entry name" value="PEPTIDYLPROLYL ISOMERASE"/>
    <property type="match status" value="1"/>
</dbReference>
<dbReference type="InterPro" id="IPR046357">
    <property type="entry name" value="PPIase_dom_sf"/>
</dbReference>
<keyword evidence="4" id="KW-0697">Rotamase</keyword>
<evidence type="ECO:0000259" key="8">
    <source>
        <dbReference type="Pfam" id="PF00639"/>
    </source>
</evidence>
<keyword evidence="3 7" id="KW-0732">Signal</keyword>
<dbReference type="Gene3D" id="3.10.50.40">
    <property type="match status" value="1"/>
</dbReference>
<dbReference type="Pfam" id="PF00639">
    <property type="entry name" value="Rotamase"/>
    <property type="match status" value="1"/>
</dbReference>
<evidence type="ECO:0000256" key="6">
    <source>
        <dbReference type="SAM" id="Coils"/>
    </source>
</evidence>
<dbReference type="SUPFAM" id="SSF54534">
    <property type="entry name" value="FKBP-like"/>
    <property type="match status" value="1"/>
</dbReference>
<evidence type="ECO:0000256" key="1">
    <source>
        <dbReference type="ARBA" id="ARBA00000971"/>
    </source>
</evidence>
<evidence type="ECO:0000256" key="2">
    <source>
        <dbReference type="ARBA" id="ARBA00013194"/>
    </source>
</evidence>
<evidence type="ECO:0000256" key="4">
    <source>
        <dbReference type="ARBA" id="ARBA00023110"/>
    </source>
</evidence>
<dbReference type="InterPro" id="IPR000297">
    <property type="entry name" value="PPIase_PpiC"/>
</dbReference>
<dbReference type="EC" id="5.2.1.8" evidence="2"/>
<dbReference type="GO" id="GO:0003755">
    <property type="term" value="F:peptidyl-prolyl cis-trans isomerase activity"/>
    <property type="evidence" value="ECO:0007669"/>
    <property type="project" value="UniProtKB-KW"/>
</dbReference>
<dbReference type="RefSeq" id="WP_212696286.1">
    <property type="nucleotide sequence ID" value="NZ_CP058649.1"/>
</dbReference>
<dbReference type="InterPro" id="IPR050245">
    <property type="entry name" value="PrsA_foldase"/>
</dbReference>
<feature type="domain" description="PpiC" evidence="8">
    <location>
        <begin position="226"/>
        <end position="304"/>
    </location>
</feature>
<gene>
    <name evidence="9" type="ORF">HZI73_00225</name>
</gene>
<dbReference type="EMBL" id="CP058649">
    <property type="protein sequence ID" value="QUI20828.1"/>
    <property type="molecule type" value="Genomic_DNA"/>
</dbReference>
<keyword evidence="5 9" id="KW-0413">Isomerase</keyword>
<keyword evidence="6" id="KW-0175">Coiled coil</keyword>